<sequence>MKTSTISKGFLFAGLANILGVLTLSKFFTNNVLMNTQPDVMGYFGLISIILWGMAYVAVRNKYHTLPALVAVFLIEKIIYVTVYINWFTSNSLSAVYEQDAFAGVFYTIYGANDFIFGVFFAVVLIKLLGKKA</sequence>
<reference evidence="2 3" key="2">
    <citation type="submission" date="2018-05" db="EMBL/GenBank/DDBJ databases">
        <authorList>
            <person name="Lanie J.A."/>
            <person name="Ng W.-L."/>
            <person name="Kazmierczak K.M."/>
            <person name="Andrzejewski T.M."/>
            <person name="Davidsen T.M."/>
            <person name="Wayne K.J."/>
            <person name="Tettelin H."/>
            <person name="Glass J.I."/>
            <person name="Rusch D."/>
            <person name="Podicherti R."/>
            <person name="Tsui H.-C.T."/>
            <person name="Winkler M.E."/>
        </authorList>
    </citation>
    <scope>NUCLEOTIDE SEQUENCE [LARGE SCALE GENOMIC DNA]</scope>
    <source>
        <strain evidence="2 3">C305</strain>
    </source>
</reference>
<evidence type="ECO:0000313" key="3">
    <source>
        <dbReference type="Proteomes" id="UP000245370"/>
    </source>
</evidence>
<feature type="transmembrane region" description="Helical" evidence="1">
    <location>
        <begin position="66"/>
        <end position="87"/>
    </location>
</feature>
<dbReference type="AlphaFoldDB" id="A0A2U2XAT8"/>
<feature type="transmembrane region" description="Helical" evidence="1">
    <location>
        <begin position="107"/>
        <end position="129"/>
    </location>
</feature>
<feature type="transmembrane region" description="Helical" evidence="1">
    <location>
        <begin position="9"/>
        <end position="28"/>
    </location>
</feature>
<organism evidence="2 3">
    <name type="scientific">Brumimicrobium oceani</name>
    <dbReference type="NCBI Taxonomy" id="2100725"/>
    <lineage>
        <taxon>Bacteria</taxon>
        <taxon>Pseudomonadati</taxon>
        <taxon>Bacteroidota</taxon>
        <taxon>Flavobacteriia</taxon>
        <taxon>Flavobacteriales</taxon>
        <taxon>Crocinitomicaceae</taxon>
        <taxon>Brumimicrobium</taxon>
    </lineage>
</organism>
<dbReference type="Proteomes" id="UP000245370">
    <property type="component" value="Unassembled WGS sequence"/>
</dbReference>
<evidence type="ECO:0000256" key="1">
    <source>
        <dbReference type="SAM" id="Phobius"/>
    </source>
</evidence>
<reference evidence="2 3" key="1">
    <citation type="submission" date="2018-05" db="EMBL/GenBank/DDBJ databases">
        <title>Brumimicrobium oceani sp. nov., isolated from coastal sediment.</title>
        <authorList>
            <person name="Kou Y."/>
        </authorList>
    </citation>
    <scope>NUCLEOTIDE SEQUENCE [LARGE SCALE GENOMIC DNA]</scope>
    <source>
        <strain evidence="2 3">C305</strain>
    </source>
</reference>
<keyword evidence="1" id="KW-0472">Membrane</keyword>
<accession>A0A2U2XAT8</accession>
<proteinExistence type="predicted"/>
<dbReference type="RefSeq" id="WP_109360228.1">
    <property type="nucleotide sequence ID" value="NZ_QFRJ01000011.1"/>
</dbReference>
<keyword evidence="1" id="KW-0812">Transmembrane</keyword>
<gene>
    <name evidence="2" type="ORF">DIT68_12910</name>
</gene>
<evidence type="ECO:0000313" key="2">
    <source>
        <dbReference type="EMBL" id="PWH84821.1"/>
    </source>
</evidence>
<comment type="caution">
    <text evidence="2">The sequence shown here is derived from an EMBL/GenBank/DDBJ whole genome shotgun (WGS) entry which is preliminary data.</text>
</comment>
<name>A0A2U2XAT8_9FLAO</name>
<protein>
    <submittedName>
        <fullName evidence="2">Uncharacterized protein</fullName>
    </submittedName>
</protein>
<keyword evidence="1" id="KW-1133">Transmembrane helix</keyword>
<keyword evidence="3" id="KW-1185">Reference proteome</keyword>
<feature type="transmembrane region" description="Helical" evidence="1">
    <location>
        <begin position="40"/>
        <end position="59"/>
    </location>
</feature>
<dbReference type="EMBL" id="QFRJ01000011">
    <property type="protein sequence ID" value="PWH84821.1"/>
    <property type="molecule type" value="Genomic_DNA"/>
</dbReference>
<dbReference type="OrthoDB" id="7433042at2"/>